<dbReference type="InterPro" id="IPR003959">
    <property type="entry name" value="ATPase_AAA_core"/>
</dbReference>
<dbReference type="SUPFAM" id="SSF52540">
    <property type="entry name" value="P-loop containing nucleoside triphosphate hydrolases"/>
    <property type="match status" value="1"/>
</dbReference>
<name>A0A484HI78_9BACT</name>
<dbReference type="PANTHER" id="PTHR40396">
    <property type="entry name" value="ATPASE-LIKE PROTEIN"/>
    <property type="match status" value="1"/>
</dbReference>
<dbReference type="Gene3D" id="3.40.50.300">
    <property type="entry name" value="P-loop containing nucleotide triphosphate hydrolases"/>
    <property type="match status" value="1"/>
</dbReference>
<dbReference type="InterPro" id="IPR014555">
    <property type="entry name" value="RecF-like"/>
</dbReference>
<sequence length="391" mass="44137">MQIESIEIRNYRLFRRAKFKNLPRLTLVVGANGSGKSTLFDVFSFLKDALAQNVGVAVARRGGFRELVSRSEKGPIGITVKFRESGGRLATYQLDVGEDGARPVVDREILKFRRGKSGQPWHFVDFSRGKGTAITNESAYVQKGAKAERKDYALEDPGALAIKGLGQFKEFRVVSEFRSLIENWHISDFHIGAARPSSEAGYAEHLSTRGDNIAQVAQYLYESHPDRFEKALQTMKERVPGISKVETKPTEDGRLVLRFQDGSFKDPFIARYVSDGTIKMFAYLVLLYDPHPHPLLAVEEPENQLYPDLLYELIEEFRDYARRGGQVFVSTHSPDFLNGARLEEIYWLVKKDGFTEIRRASEIELLRDLANAGDLPGALWKQGLFEGVGLK</sequence>
<reference evidence="2" key="1">
    <citation type="submission" date="2019-01" db="EMBL/GenBank/DDBJ databases">
        <authorList>
            <consortium name="Genoscope - CEA"/>
            <person name="William W."/>
        </authorList>
    </citation>
    <scope>NUCLEOTIDE SEQUENCE</scope>
    <source>
        <strain evidence="2">CR-1</strain>
    </source>
</reference>
<evidence type="ECO:0000259" key="1">
    <source>
        <dbReference type="Pfam" id="PF13304"/>
    </source>
</evidence>
<dbReference type="AlphaFoldDB" id="A0A484HI78"/>
<dbReference type="PANTHER" id="PTHR40396:SF1">
    <property type="entry name" value="ATPASE AAA-TYPE CORE DOMAIN-CONTAINING PROTEIN"/>
    <property type="match status" value="1"/>
</dbReference>
<feature type="domain" description="ATPase AAA-type core" evidence="1">
    <location>
        <begin position="25"/>
        <end position="337"/>
    </location>
</feature>
<organism evidence="2">
    <name type="scientific">uncultured Desulfobacteraceae bacterium</name>
    <dbReference type="NCBI Taxonomy" id="218296"/>
    <lineage>
        <taxon>Bacteria</taxon>
        <taxon>Pseudomonadati</taxon>
        <taxon>Thermodesulfobacteriota</taxon>
        <taxon>Desulfobacteria</taxon>
        <taxon>Desulfobacterales</taxon>
        <taxon>Desulfobacteraceae</taxon>
        <taxon>environmental samples</taxon>
    </lineage>
</organism>
<dbReference type="EMBL" id="CAACVI010000045">
    <property type="protein sequence ID" value="VEN74880.1"/>
    <property type="molecule type" value="Genomic_DNA"/>
</dbReference>
<gene>
    <name evidence="2" type="primary">recF</name>
    <name evidence="2" type="ORF">EPICR_50161</name>
</gene>
<protein>
    <submittedName>
        <fullName evidence="2">DNA replication and repair protein RecF</fullName>
    </submittedName>
</protein>
<dbReference type="GO" id="GO:0016887">
    <property type="term" value="F:ATP hydrolysis activity"/>
    <property type="evidence" value="ECO:0007669"/>
    <property type="project" value="InterPro"/>
</dbReference>
<evidence type="ECO:0000313" key="2">
    <source>
        <dbReference type="EMBL" id="VEN74880.1"/>
    </source>
</evidence>
<dbReference type="InterPro" id="IPR027417">
    <property type="entry name" value="P-loop_NTPase"/>
</dbReference>
<dbReference type="GO" id="GO:0005524">
    <property type="term" value="F:ATP binding"/>
    <property type="evidence" value="ECO:0007669"/>
    <property type="project" value="InterPro"/>
</dbReference>
<dbReference type="Pfam" id="PF13304">
    <property type="entry name" value="AAA_21"/>
    <property type="match status" value="1"/>
</dbReference>
<proteinExistence type="predicted"/>
<accession>A0A484HI78</accession>
<dbReference type="PIRSF" id="PIRSF029347">
    <property type="entry name" value="RecF"/>
    <property type="match status" value="1"/>
</dbReference>